<evidence type="ECO:0000256" key="4">
    <source>
        <dbReference type="ARBA" id="ARBA00023136"/>
    </source>
</evidence>
<organism evidence="7 8">
    <name type="scientific">Klebsiella pneumoniae</name>
    <dbReference type="NCBI Taxonomy" id="573"/>
    <lineage>
        <taxon>Bacteria</taxon>
        <taxon>Pseudomonadati</taxon>
        <taxon>Pseudomonadota</taxon>
        <taxon>Gammaproteobacteria</taxon>
        <taxon>Enterobacterales</taxon>
        <taxon>Enterobacteriaceae</taxon>
        <taxon>Klebsiella/Raoultella group</taxon>
        <taxon>Klebsiella</taxon>
        <taxon>Klebsiella pneumoniae complex</taxon>
    </lineage>
</organism>
<proteinExistence type="predicted"/>
<evidence type="ECO:0000313" key="7">
    <source>
        <dbReference type="EMBL" id="SQC16442.1"/>
    </source>
</evidence>
<dbReference type="GO" id="GO:0022857">
    <property type="term" value="F:transmembrane transporter activity"/>
    <property type="evidence" value="ECO:0007669"/>
    <property type="project" value="InterPro"/>
</dbReference>
<protein>
    <submittedName>
        <fullName evidence="7">Galactonate transporter</fullName>
    </submittedName>
</protein>
<evidence type="ECO:0000313" key="8">
    <source>
        <dbReference type="Proteomes" id="UP000251123"/>
    </source>
</evidence>
<evidence type="ECO:0000256" key="1">
    <source>
        <dbReference type="ARBA" id="ARBA00022475"/>
    </source>
</evidence>
<dbReference type="EMBL" id="UASN01000022">
    <property type="protein sequence ID" value="SQC16442.1"/>
    <property type="molecule type" value="Genomic_DNA"/>
</dbReference>
<dbReference type="InterPro" id="IPR020846">
    <property type="entry name" value="MFS_dom"/>
</dbReference>
<dbReference type="Gene3D" id="1.20.1250.20">
    <property type="entry name" value="MFS general substrate transporter like domains"/>
    <property type="match status" value="1"/>
</dbReference>
<keyword evidence="4 5" id="KW-0472">Membrane</keyword>
<keyword evidence="1" id="KW-1003">Cell membrane</keyword>
<evidence type="ECO:0000256" key="5">
    <source>
        <dbReference type="SAM" id="Phobius"/>
    </source>
</evidence>
<evidence type="ECO:0000256" key="2">
    <source>
        <dbReference type="ARBA" id="ARBA00022692"/>
    </source>
</evidence>
<sequence>MACAAGYSTVFGNVASIATPLVIGYIVSELHSFNGALIFVGGSALMMMVCYLFVVGDIKRMELQK</sequence>
<dbReference type="AlphaFoldDB" id="A0A2X3CHL8"/>
<evidence type="ECO:0000259" key="6">
    <source>
        <dbReference type="PROSITE" id="PS50850"/>
    </source>
</evidence>
<reference evidence="7 8" key="1">
    <citation type="submission" date="2018-06" db="EMBL/GenBank/DDBJ databases">
        <authorList>
            <consortium name="Pathogen Informatics"/>
            <person name="Doyle S."/>
        </authorList>
    </citation>
    <scope>NUCLEOTIDE SEQUENCE [LARGE SCALE GENOMIC DNA]</scope>
    <source>
        <strain evidence="7 8">NCTC9601</strain>
    </source>
</reference>
<dbReference type="InterPro" id="IPR036259">
    <property type="entry name" value="MFS_trans_sf"/>
</dbReference>
<dbReference type="SUPFAM" id="SSF103473">
    <property type="entry name" value="MFS general substrate transporter"/>
    <property type="match status" value="1"/>
</dbReference>
<keyword evidence="2 5" id="KW-0812">Transmembrane</keyword>
<dbReference type="PROSITE" id="PS50850">
    <property type="entry name" value="MFS"/>
    <property type="match status" value="1"/>
</dbReference>
<keyword evidence="3 5" id="KW-1133">Transmembrane helix</keyword>
<feature type="transmembrane region" description="Helical" evidence="5">
    <location>
        <begin position="33"/>
        <end position="55"/>
    </location>
</feature>
<evidence type="ECO:0000256" key="3">
    <source>
        <dbReference type="ARBA" id="ARBA00022989"/>
    </source>
</evidence>
<name>A0A2X3CHL8_KLEPN</name>
<feature type="domain" description="Major facilitator superfamily (MFS) profile" evidence="6">
    <location>
        <begin position="1"/>
        <end position="59"/>
    </location>
</feature>
<dbReference type="Proteomes" id="UP000251123">
    <property type="component" value="Unassembled WGS sequence"/>
</dbReference>
<feature type="transmembrane region" description="Helical" evidence="5">
    <location>
        <begin position="7"/>
        <end position="27"/>
    </location>
</feature>
<gene>
    <name evidence="7" type="primary">garP_3</name>
    <name evidence="7" type="ORF">NCTC9601_04093</name>
</gene>
<accession>A0A2X3CHL8</accession>